<reference evidence="2 3" key="1">
    <citation type="submission" date="2017-07" db="EMBL/GenBank/DDBJ databases">
        <title>Isolation and whole genome analysis of endospore-forming bacteria from heroin.</title>
        <authorList>
            <person name="Kalinowski J."/>
            <person name="Ahrens B."/>
            <person name="Al-Dilaimi A."/>
            <person name="Winkler A."/>
            <person name="Wibberg D."/>
            <person name="Schleenbecker U."/>
            <person name="Ruckert C."/>
            <person name="Wolfel R."/>
            <person name="Grass G."/>
        </authorList>
    </citation>
    <scope>NUCLEOTIDE SEQUENCE [LARGE SCALE GENOMIC DNA]</scope>
    <source>
        <strain evidence="2 3">7539</strain>
    </source>
</reference>
<name>A0A268NWH1_SHOCL</name>
<proteinExistence type="predicted"/>
<accession>A0A268NWH1</accession>
<comment type="caution">
    <text evidence="2">The sequence shown here is derived from an EMBL/GenBank/DDBJ whole genome shotgun (WGS) entry which is preliminary data.</text>
</comment>
<evidence type="ECO:0000313" key="3">
    <source>
        <dbReference type="Proteomes" id="UP000216207"/>
    </source>
</evidence>
<evidence type="ECO:0000313" key="2">
    <source>
        <dbReference type="EMBL" id="PAE87768.1"/>
    </source>
</evidence>
<feature type="region of interest" description="Disordered" evidence="1">
    <location>
        <begin position="216"/>
        <end position="282"/>
    </location>
</feature>
<evidence type="ECO:0000256" key="1">
    <source>
        <dbReference type="SAM" id="MobiDB-lite"/>
    </source>
</evidence>
<dbReference type="AlphaFoldDB" id="A0A268NWH1"/>
<dbReference type="Proteomes" id="UP000216207">
    <property type="component" value="Unassembled WGS sequence"/>
</dbReference>
<feature type="compositionally biased region" description="Polar residues" evidence="1">
    <location>
        <begin position="265"/>
        <end position="276"/>
    </location>
</feature>
<feature type="compositionally biased region" description="Gly residues" evidence="1">
    <location>
        <begin position="230"/>
        <end position="244"/>
    </location>
</feature>
<dbReference type="RefSeq" id="WP_062750989.1">
    <property type="nucleotide sequence ID" value="NZ_NPCC01000029.1"/>
</dbReference>
<feature type="compositionally biased region" description="Polar residues" evidence="1">
    <location>
        <begin position="246"/>
        <end position="256"/>
    </location>
</feature>
<organism evidence="2 3">
    <name type="scientific">Shouchella clausii</name>
    <name type="common">Alkalihalobacillus clausii</name>
    <dbReference type="NCBI Taxonomy" id="79880"/>
    <lineage>
        <taxon>Bacteria</taxon>
        <taxon>Bacillati</taxon>
        <taxon>Bacillota</taxon>
        <taxon>Bacilli</taxon>
        <taxon>Bacillales</taxon>
        <taxon>Bacillaceae</taxon>
        <taxon>Shouchella</taxon>
    </lineage>
</organism>
<gene>
    <name evidence="2" type="ORF">CHH72_16700</name>
</gene>
<sequence length="282" mass="30315">MTNGKQKQTREQLGVQEGDKIILKGKVTYARLDKAISGEALTRENERRARMGMLHTKPFRSVTIENPEIVQGEGTPLALFHAQEVYQSKTTGNQTMSFESKSLFPPSYGHMQENGTVKEIPDPEKNPAQGQIIYLMITAFKAKGFNNLGSTFDTIVFEKGDIQFYEGKGNSLAGFGQAMNMPVENITNTGAEPRQLQGAPTQEELVGVGAGQNQNGFGQAPINDPNQNGNQGGFGGFGQQGGFGQTEQSGTNSNPFGIQGGAISDQGSPFTNNGQRGKSPYA</sequence>
<dbReference type="EMBL" id="NPCC01000029">
    <property type="protein sequence ID" value="PAE87768.1"/>
    <property type="molecule type" value="Genomic_DNA"/>
</dbReference>
<protein>
    <submittedName>
        <fullName evidence="2">Uncharacterized protein</fullName>
    </submittedName>
</protein>